<dbReference type="InterPro" id="IPR001958">
    <property type="entry name" value="Tet-R_TetA/multi-R_MdtG-like"/>
</dbReference>
<dbReference type="InterPro" id="IPR020846">
    <property type="entry name" value="MFS_dom"/>
</dbReference>
<sequence length="402" mass="41828">MNRATLLRLLPILGITFIDIFGFSMLLPLLPFFVKHFGAADVVVGWVAATYSICQLIAGPLWGNLSDRIGRKAVLIVSQVGATIGWALLGFAPTIAWVFASRAIEGLSGGNLGVTQAYIGDLVEPAQRGRAFALLGAAFSAGFVFGPALAGWLASAYGFSTPFFVAAGLQALTLVLTIVLLPDSRAGATEEAKNVATPRDIVVALADRRVAPVLWLRLVFVLGMYGWFGAMALVLNRQLGWGVSDTSFVFAIFGVFQVVLQLTATGKTVDGMGNRAATNLAIAILAGAFALISFATSLPLAIVFMILFGVGMSLANSAFPALASGVAPEDRRGTVLGVFSGLDSLAGFLMPPLVTGVLGAYGVRPAVAIVFGLLVTALAIGLAQSRTVTPRLVRVAESAAPK</sequence>
<dbReference type="KEGG" id="vab:WPS_33530"/>
<gene>
    <name evidence="8" type="ORF">WPS_33530</name>
</gene>
<feature type="transmembrane region" description="Helical" evidence="6">
    <location>
        <begin position="74"/>
        <end position="99"/>
    </location>
</feature>
<dbReference type="SUPFAM" id="SSF103473">
    <property type="entry name" value="MFS general substrate transporter"/>
    <property type="match status" value="1"/>
</dbReference>
<evidence type="ECO:0000256" key="3">
    <source>
        <dbReference type="ARBA" id="ARBA00022692"/>
    </source>
</evidence>
<feature type="transmembrane region" description="Helical" evidence="6">
    <location>
        <begin position="301"/>
        <end position="323"/>
    </location>
</feature>
<feature type="transmembrane region" description="Helical" evidence="6">
    <location>
        <begin position="335"/>
        <end position="354"/>
    </location>
</feature>
<dbReference type="EMBL" id="AP025523">
    <property type="protein sequence ID" value="BDE08077.1"/>
    <property type="molecule type" value="Genomic_DNA"/>
</dbReference>
<organism evidence="8 9">
    <name type="scientific">Vulcanimicrobium alpinum</name>
    <dbReference type="NCBI Taxonomy" id="3016050"/>
    <lineage>
        <taxon>Bacteria</taxon>
        <taxon>Bacillati</taxon>
        <taxon>Vulcanimicrobiota</taxon>
        <taxon>Vulcanimicrobiia</taxon>
        <taxon>Vulcanimicrobiales</taxon>
        <taxon>Vulcanimicrobiaceae</taxon>
        <taxon>Vulcanimicrobium</taxon>
    </lineage>
</organism>
<evidence type="ECO:0000256" key="4">
    <source>
        <dbReference type="ARBA" id="ARBA00022989"/>
    </source>
</evidence>
<feature type="transmembrane region" description="Helical" evidence="6">
    <location>
        <begin position="42"/>
        <end position="62"/>
    </location>
</feature>
<reference evidence="8 9" key="1">
    <citation type="journal article" date="2022" name="ISME Commun">
        <title>Vulcanimicrobium alpinus gen. nov. sp. nov., the first cultivated representative of the candidate phylum 'Eremiobacterota', is a metabolically versatile aerobic anoxygenic phototroph.</title>
        <authorList>
            <person name="Yabe S."/>
            <person name="Muto K."/>
            <person name="Abe K."/>
            <person name="Yokota A."/>
            <person name="Staudigel H."/>
            <person name="Tebo B.M."/>
        </authorList>
    </citation>
    <scope>NUCLEOTIDE SEQUENCE [LARGE SCALE GENOMIC DNA]</scope>
    <source>
        <strain evidence="8 9">WC8-2</strain>
    </source>
</reference>
<keyword evidence="2" id="KW-0813">Transport</keyword>
<evidence type="ECO:0000256" key="6">
    <source>
        <dbReference type="SAM" id="Phobius"/>
    </source>
</evidence>
<name>A0AAN1Y0T6_UNVUL</name>
<dbReference type="Proteomes" id="UP001317532">
    <property type="component" value="Chromosome"/>
</dbReference>
<evidence type="ECO:0000259" key="7">
    <source>
        <dbReference type="PROSITE" id="PS50850"/>
    </source>
</evidence>
<keyword evidence="3 6" id="KW-0812">Transmembrane</keyword>
<keyword evidence="5 6" id="KW-0472">Membrane</keyword>
<dbReference type="PANTHER" id="PTHR23504">
    <property type="entry name" value="MAJOR FACILITATOR SUPERFAMILY DOMAIN-CONTAINING PROTEIN 10"/>
    <property type="match status" value="1"/>
</dbReference>
<dbReference type="InterPro" id="IPR036259">
    <property type="entry name" value="MFS_trans_sf"/>
</dbReference>
<dbReference type="PANTHER" id="PTHR23504:SF15">
    <property type="entry name" value="MAJOR FACILITATOR SUPERFAMILY (MFS) PROFILE DOMAIN-CONTAINING PROTEIN"/>
    <property type="match status" value="1"/>
</dbReference>
<dbReference type="GO" id="GO:0022857">
    <property type="term" value="F:transmembrane transporter activity"/>
    <property type="evidence" value="ECO:0007669"/>
    <property type="project" value="InterPro"/>
</dbReference>
<feature type="transmembrane region" description="Helical" evidence="6">
    <location>
        <begin position="366"/>
        <end position="384"/>
    </location>
</feature>
<feature type="transmembrane region" description="Helical" evidence="6">
    <location>
        <begin position="214"/>
        <end position="235"/>
    </location>
</feature>
<dbReference type="Gene3D" id="1.20.1250.20">
    <property type="entry name" value="MFS general substrate transporter like domains"/>
    <property type="match status" value="1"/>
</dbReference>
<evidence type="ECO:0000256" key="1">
    <source>
        <dbReference type="ARBA" id="ARBA00004651"/>
    </source>
</evidence>
<keyword evidence="4 6" id="KW-1133">Transmembrane helix</keyword>
<dbReference type="PROSITE" id="PS50850">
    <property type="entry name" value="MFS"/>
    <property type="match status" value="1"/>
</dbReference>
<proteinExistence type="predicted"/>
<feature type="transmembrane region" description="Helical" evidence="6">
    <location>
        <begin position="6"/>
        <end position="30"/>
    </location>
</feature>
<feature type="transmembrane region" description="Helical" evidence="6">
    <location>
        <begin position="132"/>
        <end position="153"/>
    </location>
</feature>
<dbReference type="PRINTS" id="PR01035">
    <property type="entry name" value="TCRTETA"/>
</dbReference>
<dbReference type="Pfam" id="PF07690">
    <property type="entry name" value="MFS_1"/>
    <property type="match status" value="1"/>
</dbReference>
<keyword evidence="9" id="KW-1185">Reference proteome</keyword>
<dbReference type="RefSeq" id="WP_317995628.1">
    <property type="nucleotide sequence ID" value="NZ_AP025523.1"/>
</dbReference>
<protein>
    <submittedName>
        <fullName evidence="8">Tetracycline resistance MFS efflux pump</fullName>
    </submittedName>
</protein>
<dbReference type="InterPro" id="IPR011701">
    <property type="entry name" value="MFS"/>
</dbReference>
<evidence type="ECO:0000256" key="2">
    <source>
        <dbReference type="ARBA" id="ARBA00022448"/>
    </source>
</evidence>
<feature type="transmembrane region" description="Helical" evidence="6">
    <location>
        <begin position="247"/>
        <end position="264"/>
    </location>
</feature>
<feature type="transmembrane region" description="Helical" evidence="6">
    <location>
        <begin position="159"/>
        <end position="181"/>
    </location>
</feature>
<dbReference type="CDD" id="cd17330">
    <property type="entry name" value="MFS_SLC46_TetA_like"/>
    <property type="match status" value="1"/>
</dbReference>
<dbReference type="GO" id="GO:0005886">
    <property type="term" value="C:plasma membrane"/>
    <property type="evidence" value="ECO:0007669"/>
    <property type="project" value="UniProtKB-SubCell"/>
</dbReference>
<evidence type="ECO:0000256" key="5">
    <source>
        <dbReference type="ARBA" id="ARBA00023136"/>
    </source>
</evidence>
<evidence type="ECO:0000313" key="8">
    <source>
        <dbReference type="EMBL" id="BDE08077.1"/>
    </source>
</evidence>
<dbReference type="AlphaFoldDB" id="A0AAN1Y0T6"/>
<comment type="subcellular location">
    <subcellularLocation>
        <location evidence="1">Cell membrane</location>
        <topology evidence="1">Multi-pass membrane protein</topology>
    </subcellularLocation>
</comment>
<accession>A0AAN1Y0T6</accession>
<evidence type="ECO:0000313" key="9">
    <source>
        <dbReference type="Proteomes" id="UP001317532"/>
    </source>
</evidence>
<feature type="domain" description="Major facilitator superfamily (MFS) profile" evidence="7">
    <location>
        <begin position="8"/>
        <end position="393"/>
    </location>
</feature>